<dbReference type="Proteomes" id="UP001500755">
    <property type="component" value="Unassembled WGS sequence"/>
</dbReference>
<keyword evidence="1" id="KW-0812">Transmembrane</keyword>
<evidence type="ECO:0000313" key="2">
    <source>
        <dbReference type="EMBL" id="GAA1999040.1"/>
    </source>
</evidence>
<feature type="transmembrane region" description="Helical" evidence="1">
    <location>
        <begin position="98"/>
        <end position="115"/>
    </location>
</feature>
<feature type="transmembrane region" description="Helical" evidence="1">
    <location>
        <begin position="20"/>
        <end position="38"/>
    </location>
</feature>
<evidence type="ECO:0000313" key="3">
    <source>
        <dbReference type="Proteomes" id="UP001500755"/>
    </source>
</evidence>
<organism evidence="2 3">
    <name type="scientific">Brevibacterium samyangense</name>
    <dbReference type="NCBI Taxonomy" id="366888"/>
    <lineage>
        <taxon>Bacteria</taxon>
        <taxon>Bacillati</taxon>
        <taxon>Actinomycetota</taxon>
        <taxon>Actinomycetes</taxon>
        <taxon>Micrococcales</taxon>
        <taxon>Brevibacteriaceae</taxon>
        <taxon>Brevibacterium</taxon>
    </lineage>
</organism>
<name>A0ABP5EK38_9MICO</name>
<evidence type="ECO:0008006" key="4">
    <source>
        <dbReference type="Google" id="ProtNLM"/>
    </source>
</evidence>
<keyword evidence="1" id="KW-0472">Membrane</keyword>
<comment type="caution">
    <text evidence="2">The sequence shown here is derived from an EMBL/GenBank/DDBJ whole genome shotgun (WGS) entry which is preliminary data.</text>
</comment>
<reference evidence="3" key="1">
    <citation type="journal article" date="2019" name="Int. J. Syst. Evol. Microbiol.">
        <title>The Global Catalogue of Microorganisms (GCM) 10K type strain sequencing project: providing services to taxonomists for standard genome sequencing and annotation.</title>
        <authorList>
            <consortium name="The Broad Institute Genomics Platform"/>
            <consortium name="The Broad Institute Genome Sequencing Center for Infectious Disease"/>
            <person name="Wu L."/>
            <person name="Ma J."/>
        </authorList>
    </citation>
    <scope>NUCLEOTIDE SEQUENCE [LARGE SCALE GENOMIC DNA]</scope>
    <source>
        <strain evidence="3">JCM 14546</strain>
    </source>
</reference>
<protein>
    <recommendedName>
        <fullName evidence="4">TrbC/VIRB2 family protein</fullName>
    </recommendedName>
</protein>
<keyword evidence="1" id="KW-1133">Transmembrane helix</keyword>
<dbReference type="RefSeq" id="WP_344306341.1">
    <property type="nucleotide sequence ID" value="NZ_BAAANO010000004.1"/>
</dbReference>
<feature type="transmembrane region" description="Helical" evidence="1">
    <location>
        <begin position="66"/>
        <end position="86"/>
    </location>
</feature>
<keyword evidence="3" id="KW-1185">Reference proteome</keyword>
<dbReference type="EMBL" id="BAAANO010000004">
    <property type="protein sequence ID" value="GAA1999040.1"/>
    <property type="molecule type" value="Genomic_DNA"/>
</dbReference>
<sequence length="143" mass="15698">MSQREANGRAIPQRPSFEGMVAITLLLAILFALAMLSFGTTSQEILQETCRGVSTDSVAMARFLRVIFQAPVLPIGLAFFISIQMCLNRSTLAFGMKVFTWVLIGVALGVALWWFDAMLARGVYDGLIPDFIRTFTCERGGPA</sequence>
<gene>
    <name evidence="2" type="ORF">GCM10009755_03060</name>
</gene>
<evidence type="ECO:0000256" key="1">
    <source>
        <dbReference type="SAM" id="Phobius"/>
    </source>
</evidence>
<proteinExistence type="predicted"/>
<accession>A0ABP5EK38</accession>